<protein>
    <submittedName>
        <fullName evidence="6">Membrane protein YcsG</fullName>
    </submittedName>
</protein>
<feature type="transmembrane region" description="Helical" evidence="5">
    <location>
        <begin position="320"/>
        <end position="337"/>
    </location>
</feature>
<keyword evidence="3 5" id="KW-1133">Transmembrane helix</keyword>
<reference evidence="6" key="1">
    <citation type="journal article" date="2014" name="Int. J. Syst. Evol. Microbiol.">
        <title>Complete genome sequence of Corynebacterium casei LMG S-19264T (=DSM 44701T), isolated from a smear-ripened cheese.</title>
        <authorList>
            <consortium name="US DOE Joint Genome Institute (JGI-PGF)"/>
            <person name="Walter F."/>
            <person name="Albersmeier A."/>
            <person name="Kalinowski J."/>
            <person name="Ruckert C."/>
        </authorList>
    </citation>
    <scope>NUCLEOTIDE SEQUENCE</scope>
    <source>
        <strain evidence="6">JCM 17251</strain>
    </source>
</reference>
<feature type="transmembrane region" description="Helical" evidence="5">
    <location>
        <begin position="90"/>
        <end position="111"/>
    </location>
</feature>
<evidence type="ECO:0000256" key="4">
    <source>
        <dbReference type="ARBA" id="ARBA00023136"/>
    </source>
</evidence>
<feature type="transmembrane region" description="Helical" evidence="5">
    <location>
        <begin position="123"/>
        <end position="144"/>
    </location>
</feature>
<keyword evidence="2 5" id="KW-0812">Transmembrane</keyword>
<feature type="transmembrane region" description="Helical" evidence="5">
    <location>
        <begin position="51"/>
        <end position="70"/>
    </location>
</feature>
<sequence length="408" mass="43180">MSNLKQENTLLSVKDQKARRRSLIGAAFLMATSAVGPGFLTQTAVFTESLLASFGFVIFISILLDIGAQLNVWRIISVSGLRGQEIANKVLPGLGFVVAIFIVIGGLAFNIGNIGGAGLGVNVVLGIDPTVGALISAAFAIFIFLSKEAGAAMDRIVNVLGALLVLLIGYVMFVSQPPMGEAIYRTFVPLELDVYAIITIVGGTVGGYITFSGGHRLLDAGIKGKESIPEVKRTAVLGISVASLVRILLFLAVLGVVSQRVALDPSNPAATVFQSAAGDIGYRLFGIVLWVAGITSVIGAAYTSVSFLRTFHPVIDKFHKYWIIAFIIISTFVFVTIGEATTLLVLAGAVNGLILPLVLGSMLLAAHNKKIIGDYKHPVWLTIFGALVVILTTILGVRTLIQMIPQLF</sequence>
<feature type="transmembrane region" description="Helical" evidence="5">
    <location>
        <begin position="21"/>
        <end position="39"/>
    </location>
</feature>
<dbReference type="InterPro" id="IPR001046">
    <property type="entry name" value="NRAMP_fam"/>
</dbReference>
<name>A0A918D364_9BACI</name>
<dbReference type="RefSeq" id="WP_188857975.1">
    <property type="nucleotide sequence ID" value="NZ_BMOS01000019.1"/>
</dbReference>
<feature type="transmembrane region" description="Helical" evidence="5">
    <location>
        <begin position="343"/>
        <end position="366"/>
    </location>
</feature>
<evidence type="ECO:0000256" key="1">
    <source>
        <dbReference type="ARBA" id="ARBA00004141"/>
    </source>
</evidence>
<keyword evidence="4 5" id="KW-0472">Membrane</keyword>
<keyword evidence="7" id="KW-1185">Reference proteome</keyword>
<dbReference type="Pfam" id="PF01566">
    <property type="entry name" value="Nramp"/>
    <property type="match status" value="1"/>
</dbReference>
<feature type="transmembrane region" description="Helical" evidence="5">
    <location>
        <begin position="287"/>
        <end position="308"/>
    </location>
</feature>
<dbReference type="AlphaFoldDB" id="A0A918D364"/>
<proteinExistence type="predicted"/>
<dbReference type="GO" id="GO:0005886">
    <property type="term" value="C:plasma membrane"/>
    <property type="evidence" value="ECO:0007669"/>
    <property type="project" value="TreeGrafter"/>
</dbReference>
<dbReference type="PANTHER" id="PTHR11706:SF2">
    <property type="entry name" value="TRANSPORTER PROTEIN"/>
    <property type="match status" value="1"/>
</dbReference>
<dbReference type="PANTHER" id="PTHR11706">
    <property type="entry name" value="SOLUTE CARRIER PROTEIN FAMILY 11 MEMBER"/>
    <property type="match status" value="1"/>
</dbReference>
<dbReference type="GO" id="GO:0034755">
    <property type="term" value="P:iron ion transmembrane transport"/>
    <property type="evidence" value="ECO:0007669"/>
    <property type="project" value="TreeGrafter"/>
</dbReference>
<feature type="transmembrane region" description="Helical" evidence="5">
    <location>
        <begin position="156"/>
        <end position="174"/>
    </location>
</feature>
<dbReference type="GO" id="GO:0005384">
    <property type="term" value="F:manganese ion transmembrane transporter activity"/>
    <property type="evidence" value="ECO:0007669"/>
    <property type="project" value="TreeGrafter"/>
</dbReference>
<feature type="transmembrane region" description="Helical" evidence="5">
    <location>
        <begin position="378"/>
        <end position="401"/>
    </location>
</feature>
<evidence type="ECO:0000256" key="5">
    <source>
        <dbReference type="SAM" id="Phobius"/>
    </source>
</evidence>
<organism evidence="6 7">
    <name type="scientific">Oceanobacillus indicireducens</name>
    <dbReference type="NCBI Taxonomy" id="1004261"/>
    <lineage>
        <taxon>Bacteria</taxon>
        <taxon>Bacillati</taxon>
        <taxon>Bacillota</taxon>
        <taxon>Bacilli</taxon>
        <taxon>Bacillales</taxon>
        <taxon>Bacillaceae</taxon>
        <taxon>Oceanobacillus</taxon>
    </lineage>
</organism>
<feature type="transmembrane region" description="Helical" evidence="5">
    <location>
        <begin position="194"/>
        <end position="214"/>
    </location>
</feature>
<evidence type="ECO:0000313" key="7">
    <source>
        <dbReference type="Proteomes" id="UP000624041"/>
    </source>
</evidence>
<reference evidence="6" key="2">
    <citation type="submission" date="2020-09" db="EMBL/GenBank/DDBJ databases">
        <authorList>
            <person name="Sun Q."/>
            <person name="Ohkuma M."/>
        </authorList>
    </citation>
    <scope>NUCLEOTIDE SEQUENCE</scope>
    <source>
        <strain evidence="6">JCM 17251</strain>
    </source>
</reference>
<evidence type="ECO:0000256" key="2">
    <source>
        <dbReference type="ARBA" id="ARBA00022692"/>
    </source>
</evidence>
<evidence type="ECO:0000313" key="6">
    <source>
        <dbReference type="EMBL" id="GGN61101.1"/>
    </source>
</evidence>
<gene>
    <name evidence="6" type="primary">ycsG</name>
    <name evidence="6" type="ORF">GCM10007971_25830</name>
</gene>
<evidence type="ECO:0000256" key="3">
    <source>
        <dbReference type="ARBA" id="ARBA00022989"/>
    </source>
</evidence>
<dbReference type="EMBL" id="BMOS01000019">
    <property type="protein sequence ID" value="GGN61101.1"/>
    <property type="molecule type" value="Genomic_DNA"/>
</dbReference>
<accession>A0A918D364</accession>
<comment type="subcellular location">
    <subcellularLocation>
        <location evidence="1">Membrane</location>
        <topology evidence="1">Multi-pass membrane protein</topology>
    </subcellularLocation>
</comment>
<feature type="transmembrane region" description="Helical" evidence="5">
    <location>
        <begin position="235"/>
        <end position="257"/>
    </location>
</feature>
<dbReference type="GO" id="GO:0015086">
    <property type="term" value="F:cadmium ion transmembrane transporter activity"/>
    <property type="evidence" value="ECO:0007669"/>
    <property type="project" value="TreeGrafter"/>
</dbReference>
<dbReference type="Proteomes" id="UP000624041">
    <property type="component" value="Unassembled WGS sequence"/>
</dbReference>
<comment type="caution">
    <text evidence="6">The sequence shown here is derived from an EMBL/GenBank/DDBJ whole genome shotgun (WGS) entry which is preliminary data.</text>
</comment>